<feature type="region of interest" description="Disordered" evidence="1">
    <location>
        <begin position="265"/>
        <end position="344"/>
    </location>
</feature>
<feature type="compositionally biased region" description="Basic and acidic residues" evidence="1">
    <location>
        <begin position="184"/>
        <end position="217"/>
    </location>
</feature>
<proteinExistence type="predicted"/>
<dbReference type="AlphaFoldDB" id="A0A8J6HPF1"/>
<feature type="compositionally biased region" description="Basic and acidic residues" evidence="1">
    <location>
        <begin position="330"/>
        <end position="344"/>
    </location>
</feature>
<dbReference type="Proteomes" id="UP000719412">
    <property type="component" value="Unassembled WGS sequence"/>
</dbReference>
<protein>
    <recommendedName>
        <fullName evidence="4">DUF4817 domain-containing protein</fullName>
    </recommendedName>
</protein>
<organism evidence="2 3">
    <name type="scientific">Tenebrio molitor</name>
    <name type="common">Yellow mealworm beetle</name>
    <dbReference type="NCBI Taxonomy" id="7067"/>
    <lineage>
        <taxon>Eukaryota</taxon>
        <taxon>Metazoa</taxon>
        <taxon>Ecdysozoa</taxon>
        <taxon>Arthropoda</taxon>
        <taxon>Hexapoda</taxon>
        <taxon>Insecta</taxon>
        <taxon>Pterygota</taxon>
        <taxon>Neoptera</taxon>
        <taxon>Endopterygota</taxon>
        <taxon>Coleoptera</taxon>
        <taxon>Polyphaga</taxon>
        <taxon>Cucujiformia</taxon>
        <taxon>Tenebrionidae</taxon>
        <taxon>Tenebrio</taxon>
    </lineage>
</organism>
<accession>A0A8J6HPF1</accession>
<evidence type="ECO:0000256" key="1">
    <source>
        <dbReference type="SAM" id="MobiDB-lite"/>
    </source>
</evidence>
<dbReference type="EMBL" id="JABDTM020019980">
    <property type="protein sequence ID" value="KAH0817248.1"/>
    <property type="molecule type" value="Genomic_DNA"/>
</dbReference>
<reference evidence="2" key="2">
    <citation type="submission" date="2021-08" db="EMBL/GenBank/DDBJ databases">
        <authorList>
            <person name="Eriksson T."/>
        </authorList>
    </citation>
    <scope>NUCLEOTIDE SEQUENCE</scope>
    <source>
        <strain evidence="2">Stoneville</strain>
        <tissue evidence="2">Whole head</tissue>
    </source>
</reference>
<evidence type="ECO:0000313" key="3">
    <source>
        <dbReference type="Proteomes" id="UP000719412"/>
    </source>
</evidence>
<evidence type="ECO:0000313" key="2">
    <source>
        <dbReference type="EMBL" id="KAH0817248.1"/>
    </source>
</evidence>
<name>A0A8J6HPF1_TENMO</name>
<reference evidence="2" key="1">
    <citation type="journal article" date="2020" name="J Insects Food Feed">
        <title>The yellow mealworm (Tenebrio molitor) genome: a resource for the emerging insects as food and feed industry.</title>
        <authorList>
            <person name="Eriksson T."/>
            <person name="Andere A."/>
            <person name="Kelstrup H."/>
            <person name="Emery V."/>
            <person name="Picard C."/>
        </authorList>
    </citation>
    <scope>NUCLEOTIDE SEQUENCE</scope>
    <source>
        <strain evidence="2">Stoneville</strain>
        <tissue evidence="2">Whole head</tissue>
    </source>
</reference>
<feature type="compositionally biased region" description="Basic and acidic residues" evidence="1">
    <location>
        <begin position="265"/>
        <end position="315"/>
    </location>
</feature>
<sequence length="505" mass="59861">MAFTNLGKTDMVLIYVEARGYSELAGQIYCERFPQRIVPNARTFVNVAQHLRDFGRFEMSERDLGREREDRIVLAEEEIRHKIHERHLQQPFSINVQQSQAENHLVVSVRKAKLSFTRIACSSTKRSGCNSSERKRPYSRVLYLVLFDTSLENLEIVQKHMHCRPSPAKSRDFEDSWFGSDSEQTWKKCSDSKRKQRRVSERKESSKREREEGRMSEEGLNPFRKSSRTEISPSRGEERNQSKEIEEKIETVLREIKEDMAGIVEESRARRKELAAAREKEGEQEREDMLKSSEVRKESSKREREEGRTSKEGKNPLRNSSRTRRSPNRSQEENQSKEMDKEMKTTMIREMREEIKTLRKELAAVREENGELRKELATVREEMRGREEKGQLEKADWMKRMEMIEEKMEQREKKERKNNVIITGIGAISGNVERGVEEWLDREIGVKVNMTILTKEERETQKKLRELARGERDRGKRVKIGYRKIQINGDWFRWDKRQEKLKKIC</sequence>
<feature type="compositionally biased region" description="Basic and acidic residues" evidence="1">
    <location>
        <begin position="235"/>
        <end position="246"/>
    </location>
</feature>
<keyword evidence="3" id="KW-1185">Reference proteome</keyword>
<gene>
    <name evidence="2" type="ORF">GEV33_005543</name>
</gene>
<feature type="region of interest" description="Disordered" evidence="1">
    <location>
        <begin position="161"/>
        <end position="246"/>
    </location>
</feature>
<comment type="caution">
    <text evidence="2">The sequence shown here is derived from an EMBL/GenBank/DDBJ whole genome shotgun (WGS) entry which is preliminary data.</text>
</comment>
<evidence type="ECO:0008006" key="4">
    <source>
        <dbReference type="Google" id="ProtNLM"/>
    </source>
</evidence>